<feature type="domain" description="ATP-grasp" evidence="5">
    <location>
        <begin position="120"/>
        <end position="329"/>
    </location>
</feature>
<dbReference type="SUPFAM" id="SSF56059">
    <property type="entry name" value="Glutathione synthetase ATP-binding domain-like"/>
    <property type="match status" value="1"/>
</dbReference>
<reference evidence="6 7" key="1">
    <citation type="submission" date="2018-03" db="EMBL/GenBank/DDBJ databases">
        <title>Genome sequence of Lactococcus lactis strain 14B4 from almond drupe.</title>
        <authorList>
            <person name="Tran T.D."/>
            <person name="McGarvey J.A."/>
            <person name="Huynh S."/>
            <person name="Parker C.T."/>
        </authorList>
    </citation>
    <scope>NUCLEOTIDE SEQUENCE [LARGE SCALE GENOMIC DNA]</scope>
    <source>
        <strain evidence="6 7">14B4</strain>
    </source>
</reference>
<dbReference type="Proteomes" id="UP000245919">
    <property type="component" value="Chromosome"/>
</dbReference>
<dbReference type="PANTHER" id="PTHR43585">
    <property type="entry name" value="FUMIPYRROLE BIOSYNTHESIS PROTEIN C"/>
    <property type="match status" value="1"/>
</dbReference>
<dbReference type="GeneID" id="89633434"/>
<evidence type="ECO:0000256" key="1">
    <source>
        <dbReference type="ARBA" id="ARBA00022598"/>
    </source>
</evidence>
<dbReference type="PROSITE" id="PS50975">
    <property type="entry name" value="ATP_GRASP"/>
    <property type="match status" value="1"/>
</dbReference>
<dbReference type="InterPro" id="IPR052032">
    <property type="entry name" value="ATP-dep_AA_Ligase"/>
</dbReference>
<dbReference type="Gene3D" id="3.30.470.20">
    <property type="entry name" value="ATP-grasp fold, B domain"/>
    <property type="match status" value="1"/>
</dbReference>
<accession>A0A2Z3KGC6</accession>
<dbReference type="GO" id="GO:0005524">
    <property type="term" value="F:ATP binding"/>
    <property type="evidence" value="ECO:0007669"/>
    <property type="project" value="UniProtKB-UniRule"/>
</dbReference>
<dbReference type="Pfam" id="PF13535">
    <property type="entry name" value="ATP-grasp_4"/>
    <property type="match status" value="1"/>
</dbReference>
<evidence type="ECO:0000259" key="5">
    <source>
        <dbReference type="PROSITE" id="PS50975"/>
    </source>
</evidence>
<evidence type="ECO:0000256" key="4">
    <source>
        <dbReference type="PROSITE-ProRule" id="PRU00409"/>
    </source>
</evidence>
<keyword evidence="2 4" id="KW-0547">Nucleotide-binding</keyword>
<sequence length="425" mass="48358">MRRLALLLHHAGTAPDLIYPSLKKLEDVEIVTFYIKSKTNAALNRVYDECVGTIGPSIECSNEEDMYNKVIKYHQKSPITGVLTFAEMLIKTANMLSKLLGKSYMEDSTIVALQNKYEQRKILKNNKVSVPNFYEILSEKDLRRAAEVIGFPAILKPNYGGGAYGIFEVHDFETLEKRYQEEQEKFENIILEGEKSTFNLEEVIIGEDWQVNEKLADYCSVETIVQNGKIFHLTVSDRTKLVPPFRESGYILPSSLAMNHQDEVKELTTRALKALKVNNLMTHTEIKFTKNGPKIIEVNGRPGGTVPFRLKNATDGEYDLFIELAKLALGDKINPKITYKKFSASKISHCPEGNWKIKDINFEKLKNIPSLTLLIPIKSAGDYVDSYRGIEDILGLYYLENPNVNELINDMVSIDDLLKVEYERV</sequence>
<protein>
    <recommendedName>
        <fullName evidence="5">ATP-grasp domain-containing protein</fullName>
    </recommendedName>
</protein>
<proteinExistence type="predicted"/>
<evidence type="ECO:0000256" key="2">
    <source>
        <dbReference type="ARBA" id="ARBA00022741"/>
    </source>
</evidence>
<evidence type="ECO:0000313" key="6">
    <source>
        <dbReference type="EMBL" id="AWN65841.1"/>
    </source>
</evidence>
<dbReference type="RefSeq" id="WP_109990954.1">
    <property type="nucleotide sequence ID" value="NZ_CP028160.1"/>
</dbReference>
<keyword evidence="1" id="KW-0436">Ligase</keyword>
<dbReference type="GO" id="GO:0046872">
    <property type="term" value="F:metal ion binding"/>
    <property type="evidence" value="ECO:0007669"/>
    <property type="project" value="InterPro"/>
</dbReference>
<dbReference type="GO" id="GO:0016874">
    <property type="term" value="F:ligase activity"/>
    <property type="evidence" value="ECO:0007669"/>
    <property type="project" value="UniProtKB-KW"/>
</dbReference>
<organism evidence="6 7">
    <name type="scientific">Lactococcus lactis subsp. lactis</name>
    <name type="common">Streptococcus lactis</name>
    <dbReference type="NCBI Taxonomy" id="1360"/>
    <lineage>
        <taxon>Bacteria</taxon>
        <taxon>Bacillati</taxon>
        <taxon>Bacillota</taxon>
        <taxon>Bacilli</taxon>
        <taxon>Lactobacillales</taxon>
        <taxon>Streptococcaceae</taxon>
        <taxon>Lactococcus</taxon>
    </lineage>
</organism>
<gene>
    <name evidence="6" type="ORF">LL14B4_06500</name>
</gene>
<dbReference type="AlphaFoldDB" id="A0A2Z3KGC6"/>
<evidence type="ECO:0000313" key="7">
    <source>
        <dbReference type="Proteomes" id="UP000245919"/>
    </source>
</evidence>
<keyword evidence="3 4" id="KW-0067">ATP-binding</keyword>
<dbReference type="EMBL" id="CP028160">
    <property type="protein sequence ID" value="AWN65841.1"/>
    <property type="molecule type" value="Genomic_DNA"/>
</dbReference>
<dbReference type="InterPro" id="IPR011761">
    <property type="entry name" value="ATP-grasp"/>
</dbReference>
<name>A0A2Z3KGC6_LACLL</name>
<dbReference type="PANTHER" id="PTHR43585:SF2">
    <property type="entry name" value="ATP-GRASP ENZYME FSQD"/>
    <property type="match status" value="1"/>
</dbReference>
<evidence type="ECO:0000256" key="3">
    <source>
        <dbReference type="ARBA" id="ARBA00022840"/>
    </source>
</evidence>